<keyword evidence="10" id="KW-1185">Reference proteome</keyword>
<dbReference type="AlphaFoldDB" id="A0A2N7VIF7"/>
<comment type="caution">
    <text evidence="9">The sequence shown here is derived from an EMBL/GenBank/DDBJ whole genome shotgun (WGS) entry which is preliminary data.</text>
</comment>
<sequence>MTRIVTRACPPADEAALIRHGLHPILARLYAARGVRLPDEIETALTRLVPPADLKGVDDAAQLLAQAVLARKRLLVVADYDCDGATACAVAVRGMRMFGAQIDYLVPNRFQYGYGLTPEIVELAATRKPDLLITVDNGIASVDGVAAANALGIDVLVTDHHLPGETLPAARAIVNPNQPGCRFPSKCIAGVGVMFYVLLALRARLRELGAFGEGGALAKAGIAEPRLDGLLDLVALGTVADVVRLDGNNRVLVAQGLSRIRRGRMQPGVAALFRAAGREARTASGFDLGFALGPRLNAAGRLSDMSLGIECLTTDDVGRAWELAQQLDAMNRERREIEAGMQQQALIEIAALETEDRATITLFNESWHQGVIGIVAGRLKEKYHRPAFTFAPADEKGERVKGSGRSIAGFHLRDALDLIAKREPDLIVTFGGHAMAAGVTLAARDVPRFAAAFEAVAREQLDDDALARVVMTDGELEDAYFTPQVVELIDAAVWGQGFPAPTFSGEFDVVSQALVKDKHLKLQLARGRQRFQAIWFNHTESLPARARLAYRLAADSWNGVVRVQLIVEHATGVQAGDNARR</sequence>
<dbReference type="PANTHER" id="PTHR30255:SF2">
    <property type="entry name" value="SINGLE-STRANDED-DNA-SPECIFIC EXONUCLEASE RECJ"/>
    <property type="match status" value="1"/>
</dbReference>
<dbReference type="GO" id="GO:0003676">
    <property type="term" value="F:nucleic acid binding"/>
    <property type="evidence" value="ECO:0007669"/>
    <property type="project" value="InterPro"/>
</dbReference>
<dbReference type="FunFam" id="3.90.1640.30:FF:000001">
    <property type="entry name" value="Single-stranded-DNA-specific exonuclease RecJ"/>
    <property type="match status" value="1"/>
</dbReference>
<keyword evidence="3" id="KW-0540">Nuclease</keyword>
<reference evidence="9 10" key="1">
    <citation type="submission" date="2018-01" db="EMBL/GenBank/DDBJ databases">
        <title>Whole genome analyses suggest that Burkholderia sensu lato contains two further novel genera in the rhizoxinica-symbiotica group Mycetohabitans gen. nov., and Trinickia gen. nov.: implications for the evolution of diazotrophy and nodulation in the Burkholderiaceae.</title>
        <authorList>
            <person name="Estrada-de los Santos P."/>
            <person name="Palmer M."/>
            <person name="Chavez-Ramirez B."/>
            <person name="Beukes C."/>
            <person name="Steenkamp E.T."/>
            <person name="Hirsch A.M."/>
            <person name="Manyaka P."/>
            <person name="Maluk M."/>
            <person name="Lafos M."/>
            <person name="Crook M."/>
            <person name="Gross E."/>
            <person name="Simon M.F."/>
            <person name="Bueno dos Reis Junior F."/>
            <person name="Poole P.S."/>
            <person name="Venter S.N."/>
            <person name="James E.K."/>
        </authorList>
    </citation>
    <scope>NUCLEOTIDE SEQUENCE [LARGE SCALE GENOMIC DNA]</scope>
    <source>
        <strain evidence="9 10">GP25-8</strain>
    </source>
</reference>
<dbReference type="Pfam" id="PF02272">
    <property type="entry name" value="DHHA1"/>
    <property type="match status" value="1"/>
</dbReference>
<dbReference type="InterPro" id="IPR001667">
    <property type="entry name" value="DDH_dom"/>
</dbReference>
<name>A0A2N7VIF7_9BURK</name>
<dbReference type="SUPFAM" id="SSF64182">
    <property type="entry name" value="DHH phosphoesterases"/>
    <property type="match status" value="1"/>
</dbReference>
<dbReference type="GO" id="GO:0006310">
    <property type="term" value="P:DNA recombination"/>
    <property type="evidence" value="ECO:0007669"/>
    <property type="project" value="InterPro"/>
</dbReference>
<accession>A0A2N7VIF7</accession>
<dbReference type="Gene3D" id="3.10.310.30">
    <property type="match status" value="1"/>
</dbReference>
<evidence type="ECO:0000259" key="8">
    <source>
        <dbReference type="Pfam" id="PF17768"/>
    </source>
</evidence>
<organism evidence="9 10">
    <name type="scientific">Trinickia soli</name>
    <dbReference type="NCBI Taxonomy" id="380675"/>
    <lineage>
        <taxon>Bacteria</taxon>
        <taxon>Pseudomonadati</taxon>
        <taxon>Pseudomonadota</taxon>
        <taxon>Betaproteobacteria</taxon>
        <taxon>Burkholderiales</taxon>
        <taxon>Burkholderiaceae</taxon>
        <taxon>Trinickia</taxon>
    </lineage>
</organism>
<feature type="domain" description="DDH" evidence="6">
    <location>
        <begin position="74"/>
        <end position="206"/>
    </location>
</feature>
<dbReference type="PANTHER" id="PTHR30255">
    <property type="entry name" value="SINGLE-STRANDED-DNA-SPECIFIC EXONUCLEASE RECJ"/>
    <property type="match status" value="1"/>
</dbReference>
<evidence type="ECO:0000313" key="9">
    <source>
        <dbReference type="EMBL" id="PMS16933.1"/>
    </source>
</evidence>
<evidence type="ECO:0000256" key="5">
    <source>
        <dbReference type="ARBA" id="ARBA00022839"/>
    </source>
</evidence>
<feature type="domain" description="DHHA1" evidence="7">
    <location>
        <begin position="363"/>
        <end position="458"/>
    </location>
</feature>
<dbReference type="Gene3D" id="3.90.1640.30">
    <property type="match status" value="1"/>
</dbReference>
<evidence type="ECO:0000259" key="6">
    <source>
        <dbReference type="Pfam" id="PF01368"/>
    </source>
</evidence>
<comment type="similarity">
    <text evidence="1">Belongs to the RecJ family.</text>
</comment>
<evidence type="ECO:0000256" key="1">
    <source>
        <dbReference type="ARBA" id="ARBA00005915"/>
    </source>
</evidence>
<dbReference type="EMBL" id="PNYB01000032">
    <property type="protein sequence ID" value="PMS16933.1"/>
    <property type="molecule type" value="Genomic_DNA"/>
</dbReference>
<dbReference type="InterPro" id="IPR003156">
    <property type="entry name" value="DHHA1_dom"/>
</dbReference>
<dbReference type="InterPro" id="IPR051673">
    <property type="entry name" value="SSDNA_exonuclease_RecJ"/>
</dbReference>
<dbReference type="NCBIfam" id="TIGR00644">
    <property type="entry name" value="recJ"/>
    <property type="match status" value="1"/>
</dbReference>
<dbReference type="RefSeq" id="WP_102612526.1">
    <property type="nucleotide sequence ID" value="NZ_CADIKD010000002.1"/>
</dbReference>
<dbReference type="InterPro" id="IPR041122">
    <property type="entry name" value="RecJ_OB"/>
</dbReference>
<keyword evidence="5 9" id="KW-0269">Exonuclease</keyword>
<dbReference type="Proteomes" id="UP000235347">
    <property type="component" value="Unassembled WGS sequence"/>
</dbReference>
<dbReference type="InterPro" id="IPR038763">
    <property type="entry name" value="DHH_sf"/>
</dbReference>
<evidence type="ECO:0000256" key="3">
    <source>
        <dbReference type="ARBA" id="ARBA00022722"/>
    </source>
</evidence>
<protein>
    <recommendedName>
        <fullName evidence="2">Single-stranded-DNA-specific exonuclease RecJ</fullName>
    </recommendedName>
</protein>
<proteinExistence type="inferred from homology"/>
<dbReference type="Pfam" id="PF01368">
    <property type="entry name" value="DHH"/>
    <property type="match status" value="1"/>
</dbReference>
<dbReference type="Pfam" id="PF17768">
    <property type="entry name" value="RecJ_OB"/>
    <property type="match status" value="1"/>
</dbReference>
<feature type="domain" description="RecJ OB" evidence="8">
    <location>
        <begin position="472"/>
        <end position="569"/>
    </location>
</feature>
<evidence type="ECO:0000259" key="7">
    <source>
        <dbReference type="Pfam" id="PF02272"/>
    </source>
</evidence>
<dbReference type="GO" id="GO:0008409">
    <property type="term" value="F:5'-3' exonuclease activity"/>
    <property type="evidence" value="ECO:0007669"/>
    <property type="project" value="InterPro"/>
</dbReference>
<gene>
    <name evidence="9" type="primary">recJ</name>
    <name evidence="9" type="ORF">C0Z19_24995</name>
</gene>
<dbReference type="InterPro" id="IPR004610">
    <property type="entry name" value="RecJ"/>
</dbReference>
<evidence type="ECO:0000256" key="2">
    <source>
        <dbReference type="ARBA" id="ARBA00019841"/>
    </source>
</evidence>
<evidence type="ECO:0000256" key="4">
    <source>
        <dbReference type="ARBA" id="ARBA00022801"/>
    </source>
</evidence>
<keyword evidence="4" id="KW-0378">Hydrolase</keyword>
<evidence type="ECO:0000313" key="10">
    <source>
        <dbReference type="Proteomes" id="UP000235347"/>
    </source>
</evidence>
<dbReference type="GO" id="GO:0006281">
    <property type="term" value="P:DNA repair"/>
    <property type="evidence" value="ECO:0007669"/>
    <property type="project" value="InterPro"/>
</dbReference>